<accession>A0A4C1UAH9</accession>
<sequence>MNTLGLNCGPNSHRYAEKIYAARVKVADKATKADNTQEDGMLRRQQKIDILEASTTAKELLYGPEIDGSIRKRTCKPPVPPSPLPTDTRGFGGVISALPVS</sequence>
<evidence type="ECO:0000256" key="1">
    <source>
        <dbReference type="SAM" id="MobiDB-lite"/>
    </source>
</evidence>
<dbReference type="Proteomes" id="UP000299102">
    <property type="component" value="Unassembled WGS sequence"/>
</dbReference>
<keyword evidence="3" id="KW-1185">Reference proteome</keyword>
<evidence type="ECO:0000313" key="3">
    <source>
        <dbReference type="Proteomes" id="UP000299102"/>
    </source>
</evidence>
<dbReference type="AlphaFoldDB" id="A0A4C1UAH9"/>
<gene>
    <name evidence="2" type="ORF">EVAR_95294_1</name>
</gene>
<protein>
    <submittedName>
        <fullName evidence="2">Uncharacterized protein</fullName>
    </submittedName>
</protein>
<organism evidence="2 3">
    <name type="scientific">Eumeta variegata</name>
    <name type="common">Bagworm moth</name>
    <name type="synonym">Eumeta japonica</name>
    <dbReference type="NCBI Taxonomy" id="151549"/>
    <lineage>
        <taxon>Eukaryota</taxon>
        <taxon>Metazoa</taxon>
        <taxon>Ecdysozoa</taxon>
        <taxon>Arthropoda</taxon>
        <taxon>Hexapoda</taxon>
        <taxon>Insecta</taxon>
        <taxon>Pterygota</taxon>
        <taxon>Neoptera</taxon>
        <taxon>Endopterygota</taxon>
        <taxon>Lepidoptera</taxon>
        <taxon>Glossata</taxon>
        <taxon>Ditrysia</taxon>
        <taxon>Tineoidea</taxon>
        <taxon>Psychidae</taxon>
        <taxon>Oiketicinae</taxon>
        <taxon>Eumeta</taxon>
    </lineage>
</organism>
<proteinExistence type="predicted"/>
<evidence type="ECO:0000313" key="2">
    <source>
        <dbReference type="EMBL" id="GBP22894.1"/>
    </source>
</evidence>
<comment type="caution">
    <text evidence="2">The sequence shown here is derived from an EMBL/GenBank/DDBJ whole genome shotgun (WGS) entry which is preliminary data.</text>
</comment>
<reference evidence="2 3" key="1">
    <citation type="journal article" date="2019" name="Commun. Biol.">
        <title>The bagworm genome reveals a unique fibroin gene that provides high tensile strength.</title>
        <authorList>
            <person name="Kono N."/>
            <person name="Nakamura H."/>
            <person name="Ohtoshi R."/>
            <person name="Tomita M."/>
            <person name="Numata K."/>
            <person name="Arakawa K."/>
        </authorList>
    </citation>
    <scope>NUCLEOTIDE SEQUENCE [LARGE SCALE GENOMIC DNA]</scope>
</reference>
<name>A0A4C1UAH9_EUMVA</name>
<dbReference type="OrthoDB" id="7695519at2759"/>
<feature type="region of interest" description="Disordered" evidence="1">
    <location>
        <begin position="72"/>
        <end position="91"/>
    </location>
</feature>
<dbReference type="EMBL" id="BGZK01000145">
    <property type="protein sequence ID" value="GBP22894.1"/>
    <property type="molecule type" value="Genomic_DNA"/>
</dbReference>